<dbReference type="AlphaFoldDB" id="A0A8X6X6K9"/>
<feature type="region of interest" description="Disordered" evidence="1">
    <location>
        <begin position="1"/>
        <end position="24"/>
    </location>
</feature>
<dbReference type="EMBL" id="BMAV01005310">
    <property type="protein sequence ID" value="GFY46316.1"/>
    <property type="molecule type" value="Genomic_DNA"/>
</dbReference>
<protein>
    <submittedName>
        <fullName evidence="2">Uncharacterized protein</fullName>
    </submittedName>
</protein>
<evidence type="ECO:0000256" key="1">
    <source>
        <dbReference type="SAM" id="MobiDB-lite"/>
    </source>
</evidence>
<comment type="caution">
    <text evidence="2">The sequence shown here is derived from an EMBL/GenBank/DDBJ whole genome shotgun (WGS) entry which is preliminary data.</text>
</comment>
<reference evidence="2" key="1">
    <citation type="submission" date="2020-08" db="EMBL/GenBank/DDBJ databases">
        <title>Multicomponent nature underlies the extraordinary mechanical properties of spider dragline silk.</title>
        <authorList>
            <person name="Kono N."/>
            <person name="Nakamura H."/>
            <person name="Mori M."/>
            <person name="Yoshida Y."/>
            <person name="Ohtoshi R."/>
            <person name="Malay A.D."/>
            <person name="Moran D.A.P."/>
            <person name="Tomita M."/>
            <person name="Numata K."/>
            <person name="Arakawa K."/>
        </authorList>
    </citation>
    <scope>NUCLEOTIDE SEQUENCE</scope>
</reference>
<gene>
    <name evidence="2" type="ORF">TNIN_414371</name>
</gene>
<keyword evidence="3" id="KW-1185">Reference proteome</keyword>
<organism evidence="2 3">
    <name type="scientific">Trichonephila inaurata madagascariensis</name>
    <dbReference type="NCBI Taxonomy" id="2747483"/>
    <lineage>
        <taxon>Eukaryota</taxon>
        <taxon>Metazoa</taxon>
        <taxon>Ecdysozoa</taxon>
        <taxon>Arthropoda</taxon>
        <taxon>Chelicerata</taxon>
        <taxon>Arachnida</taxon>
        <taxon>Araneae</taxon>
        <taxon>Araneomorphae</taxon>
        <taxon>Entelegynae</taxon>
        <taxon>Araneoidea</taxon>
        <taxon>Nephilidae</taxon>
        <taxon>Trichonephila</taxon>
        <taxon>Trichonephila inaurata</taxon>
    </lineage>
</organism>
<proteinExistence type="predicted"/>
<accession>A0A8X6X6K9</accession>
<evidence type="ECO:0000313" key="3">
    <source>
        <dbReference type="Proteomes" id="UP000886998"/>
    </source>
</evidence>
<name>A0A8X6X6K9_9ARAC</name>
<evidence type="ECO:0000313" key="2">
    <source>
        <dbReference type="EMBL" id="GFY46316.1"/>
    </source>
</evidence>
<sequence>MLDGLPPNSSVLPDGPPRGLISRGTTQVEKYRFSPPSARQMLNFPTLELALWCFSTIRLRGRGVEDVRRTFRHTSRNPFTEQRRV</sequence>
<dbReference type="Proteomes" id="UP000886998">
    <property type="component" value="Unassembled WGS sequence"/>
</dbReference>